<dbReference type="EMBL" id="JAEEGB010000003">
    <property type="protein sequence ID" value="MBI6871343.1"/>
    <property type="molecule type" value="Genomic_DNA"/>
</dbReference>
<accession>A0A934HV08</accession>
<evidence type="ECO:0000313" key="2">
    <source>
        <dbReference type="Proteomes" id="UP000622687"/>
    </source>
</evidence>
<sequence length="220" mass="25365">MEKEKEELIKSLYENVKIDNFINQSYNIVEKLSQYKNLDDTIEPIIKLIELNPDIDFGNPGPLVHYLEGLDEEEYAIKLIESLKRNPTEQTLFMFNRMINGVDDYMKEEYLHLLESINDSLDISENIKSVVQDYLSFQRTENEITKGNKLQEVDIVLIKPLSSKSDLIKIKKILGLEQSTKELLDGTSKLPYTLIKSISIGRAKKKVNELGDISLKIQLV</sequence>
<dbReference type="RefSeq" id="WP_211140808.1">
    <property type="nucleotide sequence ID" value="NZ_JAEEGB010000003.1"/>
</dbReference>
<gene>
    <name evidence="1" type="ORF">I6U51_01315</name>
</gene>
<organism evidence="1 2">
    <name type="scientific">Clostridium aciditolerans</name>
    <dbReference type="NCBI Taxonomy" id="339861"/>
    <lineage>
        <taxon>Bacteria</taxon>
        <taxon>Bacillati</taxon>
        <taxon>Bacillota</taxon>
        <taxon>Clostridia</taxon>
        <taxon>Eubacteriales</taxon>
        <taxon>Clostridiaceae</taxon>
        <taxon>Clostridium</taxon>
    </lineage>
</organism>
<evidence type="ECO:0000313" key="1">
    <source>
        <dbReference type="EMBL" id="MBI6871343.1"/>
    </source>
</evidence>
<name>A0A934HV08_9CLOT</name>
<comment type="caution">
    <text evidence="1">The sequence shown here is derived from an EMBL/GenBank/DDBJ whole genome shotgun (WGS) entry which is preliminary data.</text>
</comment>
<keyword evidence="2" id="KW-1185">Reference proteome</keyword>
<reference evidence="1" key="1">
    <citation type="submission" date="2020-12" db="EMBL/GenBank/DDBJ databases">
        <title>Clostridium thailandense sp. nov., a novel acetogenic bacterium isolated from peat land soil in Thailand.</title>
        <authorList>
            <person name="Chaikitkaew S."/>
            <person name="Birkeland N.K."/>
        </authorList>
    </citation>
    <scope>NUCLEOTIDE SEQUENCE</scope>
    <source>
        <strain evidence="1">DSM 17425</strain>
    </source>
</reference>
<protein>
    <submittedName>
        <fullName evidence="1">Uncharacterized protein</fullName>
    </submittedName>
</protein>
<proteinExistence type="predicted"/>
<dbReference type="AlphaFoldDB" id="A0A934HV08"/>
<dbReference type="Proteomes" id="UP000622687">
    <property type="component" value="Unassembled WGS sequence"/>
</dbReference>